<dbReference type="SUPFAM" id="SSF52540">
    <property type="entry name" value="P-loop containing nucleoside triphosphate hydrolases"/>
    <property type="match status" value="2"/>
</dbReference>
<evidence type="ECO:0000256" key="7">
    <source>
        <dbReference type="ARBA" id="ARBA00023204"/>
    </source>
</evidence>
<keyword evidence="8" id="KW-0413">Isomerase</keyword>
<feature type="domain" description="AAA+ ATPase" evidence="9">
    <location>
        <begin position="12"/>
        <end position="310"/>
    </location>
</feature>
<dbReference type="InterPro" id="IPR003593">
    <property type="entry name" value="AAA+_ATPase"/>
</dbReference>
<organism evidence="10 11">
    <name type="scientific">Candidatus Nomurabacteria bacterium RIFCSPHIGHO2_01_FULL_39_9</name>
    <dbReference type="NCBI Taxonomy" id="1801735"/>
    <lineage>
        <taxon>Bacteria</taxon>
        <taxon>Candidatus Nomuraibacteriota</taxon>
    </lineage>
</organism>
<dbReference type="Gene3D" id="3.40.50.300">
    <property type="entry name" value="P-loop containing nucleotide triphosphate hydrolases"/>
    <property type="match status" value="1"/>
</dbReference>
<accession>A0A1F6UVZ3</accession>
<dbReference type="CDD" id="cd18809">
    <property type="entry name" value="SF1_C_RecD"/>
    <property type="match status" value="1"/>
</dbReference>
<keyword evidence="2" id="KW-0227">DNA damage</keyword>
<keyword evidence="4" id="KW-0347">Helicase</keyword>
<proteinExistence type="predicted"/>
<dbReference type="InterPro" id="IPR049163">
    <property type="entry name" value="Pif1-like_2B_dom"/>
</dbReference>
<keyword evidence="6" id="KW-0238">DNA-binding</keyword>
<evidence type="ECO:0000256" key="6">
    <source>
        <dbReference type="ARBA" id="ARBA00023125"/>
    </source>
</evidence>
<dbReference type="CDD" id="cd18037">
    <property type="entry name" value="DEXSc_Pif1_like"/>
    <property type="match status" value="1"/>
</dbReference>
<dbReference type="GO" id="GO:0003678">
    <property type="term" value="F:DNA helicase activity"/>
    <property type="evidence" value="ECO:0007669"/>
    <property type="project" value="InterPro"/>
</dbReference>
<evidence type="ECO:0000256" key="1">
    <source>
        <dbReference type="ARBA" id="ARBA00022741"/>
    </source>
</evidence>
<dbReference type="InterPro" id="IPR051055">
    <property type="entry name" value="PIF1_helicase"/>
</dbReference>
<dbReference type="Pfam" id="PF21530">
    <property type="entry name" value="Pif1_2B_dom"/>
    <property type="match status" value="1"/>
</dbReference>
<comment type="caution">
    <text evidence="10">The sequence shown here is derived from an EMBL/GenBank/DDBJ whole genome shotgun (WGS) entry which is preliminary data.</text>
</comment>
<keyword evidence="5" id="KW-0067">ATP-binding</keyword>
<evidence type="ECO:0000313" key="11">
    <source>
        <dbReference type="Proteomes" id="UP000182253"/>
    </source>
</evidence>
<dbReference type="AlphaFoldDB" id="A0A1F6UVZ3"/>
<reference evidence="10 11" key="1">
    <citation type="journal article" date="2016" name="Nat. Commun.">
        <title>Thousands of microbial genomes shed light on interconnected biogeochemical processes in an aquifer system.</title>
        <authorList>
            <person name="Anantharaman K."/>
            <person name="Brown C.T."/>
            <person name="Hug L.A."/>
            <person name="Sharon I."/>
            <person name="Castelle C.J."/>
            <person name="Probst A.J."/>
            <person name="Thomas B.C."/>
            <person name="Singh A."/>
            <person name="Wilkins M.J."/>
            <person name="Karaoz U."/>
            <person name="Brodie E.L."/>
            <person name="Williams K.H."/>
            <person name="Hubbard S.S."/>
            <person name="Banfield J.F."/>
        </authorList>
    </citation>
    <scope>NUCLEOTIDE SEQUENCE [LARGE SCALE GENOMIC DNA]</scope>
</reference>
<evidence type="ECO:0000259" key="9">
    <source>
        <dbReference type="SMART" id="SM00382"/>
    </source>
</evidence>
<evidence type="ECO:0000256" key="2">
    <source>
        <dbReference type="ARBA" id="ARBA00022763"/>
    </source>
</evidence>
<dbReference type="Proteomes" id="UP000182253">
    <property type="component" value="Unassembled WGS sequence"/>
</dbReference>
<dbReference type="PANTHER" id="PTHR47642">
    <property type="entry name" value="ATP-DEPENDENT DNA HELICASE"/>
    <property type="match status" value="1"/>
</dbReference>
<dbReference type="GO" id="GO:0000723">
    <property type="term" value="P:telomere maintenance"/>
    <property type="evidence" value="ECO:0007669"/>
    <property type="project" value="InterPro"/>
</dbReference>
<dbReference type="PANTHER" id="PTHR47642:SF5">
    <property type="entry name" value="ATP-DEPENDENT DNA HELICASE"/>
    <property type="match status" value="1"/>
</dbReference>
<dbReference type="EMBL" id="MFTL01000014">
    <property type="protein sequence ID" value="OGI61551.1"/>
    <property type="molecule type" value="Genomic_DNA"/>
</dbReference>
<name>A0A1F6UVZ3_9BACT</name>
<evidence type="ECO:0000256" key="8">
    <source>
        <dbReference type="ARBA" id="ARBA00023235"/>
    </source>
</evidence>
<dbReference type="SMART" id="SM00382">
    <property type="entry name" value="AAA"/>
    <property type="match status" value="1"/>
</dbReference>
<protein>
    <recommendedName>
        <fullName evidence="9">AAA+ ATPase domain-containing protein</fullName>
    </recommendedName>
</protein>
<keyword evidence="7" id="KW-0234">DNA repair</keyword>
<evidence type="ECO:0000256" key="4">
    <source>
        <dbReference type="ARBA" id="ARBA00022806"/>
    </source>
</evidence>
<dbReference type="Pfam" id="PF05970">
    <property type="entry name" value="PIF1"/>
    <property type="match status" value="1"/>
</dbReference>
<evidence type="ECO:0000313" key="10">
    <source>
        <dbReference type="EMBL" id="OGI61551.1"/>
    </source>
</evidence>
<gene>
    <name evidence="10" type="ORF">A2645_00800</name>
</gene>
<dbReference type="GO" id="GO:0006281">
    <property type="term" value="P:DNA repair"/>
    <property type="evidence" value="ECO:0007669"/>
    <property type="project" value="InterPro"/>
</dbReference>
<dbReference type="InterPro" id="IPR027417">
    <property type="entry name" value="P-loop_NTPase"/>
</dbReference>
<dbReference type="Gene3D" id="2.30.30.940">
    <property type="match status" value="1"/>
</dbReference>
<dbReference type="STRING" id="1801735.A2645_00800"/>
<keyword evidence="3" id="KW-0378">Hydrolase</keyword>
<sequence>MTQKEALTILKTGANVFLTGEPGSGKTHTINEYVAYLRSHDVKPAITASTGIAATHIGGHTLHSFFGLGIRNKFDKYEIDRIANIKRIAKRILRTKVLIIDEVSMLTSDVFAAIDAVIREVLKSFEPFGGIQIILVGDFFQLPPIIKNDYTEQASLIEEIKSRFIFNSSAWSRLNPVTCYLSEQYRQDDPEFLSVLSAIRADKFNKSHLDLLEKRKNNSVSEDIPKLFSHNEDVDRINNEKLLKLSGEPKMFEMRSVGPEALVANLKKGCLSPERLVLKIGAAVMFTKNNSKEGFVNGTLGVVVGFEKGNNFPIIKTKDNREITVLPMEFTIEDAGKALAALIQMPLRLAWAITIHKSQGMSLDGAAMDLSKVFEYGAGYVALSRVRRLSGLHLLGWNDRAAKVNPEILLKDKNLKDNSNEARKVFGGLPDPEITKMHKNFIAFCKK</sequence>
<evidence type="ECO:0000256" key="3">
    <source>
        <dbReference type="ARBA" id="ARBA00022801"/>
    </source>
</evidence>
<keyword evidence="1" id="KW-0547">Nucleotide-binding</keyword>
<dbReference type="InterPro" id="IPR010285">
    <property type="entry name" value="DNA_helicase_pif1-like_DEAD"/>
</dbReference>
<evidence type="ECO:0000256" key="5">
    <source>
        <dbReference type="ARBA" id="ARBA00022840"/>
    </source>
</evidence>